<reference evidence="3" key="1">
    <citation type="journal article" date="2014" name="Front. Microbiol.">
        <title>High frequency of phylogenetically diverse reductive dehalogenase-homologous genes in deep subseafloor sedimentary metagenomes.</title>
        <authorList>
            <person name="Kawai M."/>
            <person name="Futagami T."/>
            <person name="Toyoda A."/>
            <person name="Takaki Y."/>
            <person name="Nishi S."/>
            <person name="Hori S."/>
            <person name="Arai W."/>
            <person name="Tsubouchi T."/>
            <person name="Morono Y."/>
            <person name="Uchiyama I."/>
            <person name="Ito T."/>
            <person name="Fujiyama A."/>
            <person name="Inagaki F."/>
            <person name="Takami H."/>
        </authorList>
    </citation>
    <scope>NUCLEOTIDE SEQUENCE</scope>
    <source>
        <strain evidence="3">Expedition CK06-06</strain>
    </source>
</reference>
<dbReference type="Gene3D" id="3.30.420.10">
    <property type="entry name" value="Ribonuclease H-like superfamily/Ribonuclease H"/>
    <property type="match status" value="1"/>
</dbReference>
<dbReference type="PROSITE" id="PS50994">
    <property type="entry name" value="INTEGRASE"/>
    <property type="match status" value="1"/>
</dbReference>
<name>X0X116_9ZZZZ</name>
<dbReference type="InterPro" id="IPR012337">
    <property type="entry name" value="RNaseH-like_sf"/>
</dbReference>
<comment type="caution">
    <text evidence="3">The sequence shown here is derived from an EMBL/GenBank/DDBJ whole genome shotgun (WGS) entry which is preliminary data.</text>
</comment>
<dbReference type="Pfam" id="PF13683">
    <property type="entry name" value="rve_3"/>
    <property type="match status" value="1"/>
</dbReference>
<sequence length="133" mass="15191">PLPDEKGTTAAAFLARAKVWFAAHGITHIHRIVTDNGACYRSNDFARILGRKTRHQRTKPFTPKHNGKAERYQRIMTEEVLYAREYRCEAERSAALAVWNIHYNYHRPHSAAGGRPPASRLHTGVTNLRPSYN</sequence>
<proteinExistence type="predicted"/>
<evidence type="ECO:0000313" key="3">
    <source>
        <dbReference type="EMBL" id="GAG30348.1"/>
    </source>
</evidence>
<gene>
    <name evidence="3" type="ORF">S01H1_64585</name>
</gene>
<dbReference type="InterPro" id="IPR001584">
    <property type="entry name" value="Integrase_cat-core"/>
</dbReference>
<dbReference type="InterPro" id="IPR036397">
    <property type="entry name" value="RNaseH_sf"/>
</dbReference>
<dbReference type="EMBL" id="BARS01042577">
    <property type="protein sequence ID" value="GAG30348.1"/>
    <property type="molecule type" value="Genomic_DNA"/>
</dbReference>
<dbReference type="GO" id="GO:0003676">
    <property type="term" value="F:nucleic acid binding"/>
    <property type="evidence" value="ECO:0007669"/>
    <property type="project" value="InterPro"/>
</dbReference>
<feature type="non-terminal residue" evidence="3">
    <location>
        <position position="1"/>
    </location>
</feature>
<dbReference type="AlphaFoldDB" id="X0X116"/>
<protein>
    <recommendedName>
        <fullName evidence="2">Integrase catalytic domain-containing protein</fullName>
    </recommendedName>
</protein>
<dbReference type="SUPFAM" id="SSF53098">
    <property type="entry name" value="Ribonuclease H-like"/>
    <property type="match status" value="1"/>
</dbReference>
<feature type="compositionally biased region" description="Polar residues" evidence="1">
    <location>
        <begin position="124"/>
        <end position="133"/>
    </location>
</feature>
<evidence type="ECO:0000259" key="2">
    <source>
        <dbReference type="PROSITE" id="PS50994"/>
    </source>
</evidence>
<organism evidence="3">
    <name type="scientific">marine sediment metagenome</name>
    <dbReference type="NCBI Taxonomy" id="412755"/>
    <lineage>
        <taxon>unclassified sequences</taxon>
        <taxon>metagenomes</taxon>
        <taxon>ecological metagenomes</taxon>
    </lineage>
</organism>
<accession>X0X116</accession>
<evidence type="ECO:0000256" key="1">
    <source>
        <dbReference type="SAM" id="MobiDB-lite"/>
    </source>
</evidence>
<feature type="domain" description="Integrase catalytic" evidence="2">
    <location>
        <begin position="1"/>
        <end position="125"/>
    </location>
</feature>
<dbReference type="GO" id="GO:0015074">
    <property type="term" value="P:DNA integration"/>
    <property type="evidence" value="ECO:0007669"/>
    <property type="project" value="InterPro"/>
</dbReference>
<feature type="region of interest" description="Disordered" evidence="1">
    <location>
        <begin position="109"/>
        <end position="133"/>
    </location>
</feature>